<dbReference type="Gene3D" id="2.60.40.10">
    <property type="entry name" value="Immunoglobulins"/>
    <property type="match status" value="2"/>
</dbReference>
<dbReference type="InterPro" id="IPR015631">
    <property type="entry name" value="CD2/SLAM_rcpt"/>
</dbReference>
<dbReference type="InterPro" id="IPR013783">
    <property type="entry name" value="Ig-like_fold"/>
</dbReference>
<dbReference type="GO" id="GO:0016020">
    <property type="term" value="C:membrane"/>
    <property type="evidence" value="ECO:0007669"/>
    <property type="project" value="UniProtKB-SubCell"/>
</dbReference>
<evidence type="ECO:0000256" key="2">
    <source>
        <dbReference type="ARBA" id="ARBA00022729"/>
    </source>
</evidence>
<proteinExistence type="predicted"/>
<dbReference type="Proteomes" id="UP000824782">
    <property type="component" value="Unassembled WGS sequence"/>
</dbReference>
<evidence type="ECO:0000256" key="4">
    <source>
        <dbReference type="ARBA" id="ARBA00023180"/>
    </source>
</evidence>
<gene>
    <name evidence="7" type="ORF">GDO81_025951</name>
</gene>
<feature type="transmembrane region" description="Helical" evidence="5">
    <location>
        <begin position="207"/>
        <end position="228"/>
    </location>
</feature>
<keyword evidence="4" id="KW-0325">Glycoprotein</keyword>
<keyword evidence="5" id="KW-0812">Transmembrane</keyword>
<dbReference type="PROSITE" id="PS50835">
    <property type="entry name" value="IG_LIKE"/>
    <property type="match status" value="1"/>
</dbReference>
<comment type="caution">
    <text evidence="7">The sequence shown here is derived from an EMBL/GenBank/DDBJ whole genome shotgun (WGS) entry which is preliminary data.</text>
</comment>
<dbReference type="PANTHER" id="PTHR12080">
    <property type="entry name" value="SIGNALING LYMPHOCYTIC ACTIVATION MOLECULE"/>
    <property type="match status" value="1"/>
</dbReference>
<feature type="domain" description="Ig-like" evidence="6">
    <location>
        <begin position="128"/>
        <end position="197"/>
    </location>
</feature>
<feature type="non-terminal residue" evidence="7">
    <location>
        <position position="229"/>
    </location>
</feature>
<evidence type="ECO:0000313" key="7">
    <source>
        <dbReference type="EMBL" id="KAG8536648.1"/>
    </source>
</evidence>
<reference evidence="7" key="1">
    <citation type="thesis" date="2020" institute="ProQuest LLC" country="789 East Eisenhower Parkway, Ann Arbor, MI, USA">
        <title>Comparative Genomics and Chromosome Evolution.</title>
        <authorList>
            <person name="Mudd A.B."/>
        </authorList>
    </citation>
    <scope>NUCLEOTIDE SEQUENCE</scope>
    <source>
        <strain evidence="7">237g6f4</strain>
        <tissue evidence="7">Blood</tissue>
    </source>
</reference>
<organism evidence="7 8">
    <name type="scientific">Engystomops pustulosus</name>
    <name type="common">Tungara frog</name>
    <name type="synonym">Physalaemus pustulosus</name>
    <dbReference type="NCBI Taxonomy" id="76066"/>
    <lineage>
        <taxon>Eukaryota</taxon>
        <taxon>Metazoa</taxon>
        <taxon>Chordata</taxon>
        <taxon>Craniata</taxon>
        <taxon>Vertebrata</taxon>
        <taxon>Euteleostomi</taxon>
        <taxon>Amphibia</taxon>
        <taxon>Batrachia</taxon>
        <taxon>Anura</taxon>
        <taxon>Neobatrachia</taxon>
        <taxon>Hyloidea</taxon>
        <taxon>Leptodactylidae</taxon>
        <taxon>Leiuperinae</taxon>
        <taxon>Engystomops</taxon>
    </lineage>
</organism>
<keyword evidence="2" id="KW-0732">Signal</keyword>
<accession>A0AAV6YRL3</accession>
<keyword evidence="8" id="KW-1185">Reference proteome</keyword>
<dbReference type="SUPFAM" id="SSF48726">
    <property type="entry name" value="Immunoglobulin"/>
    <property type="match status" value="1"/>
</dbReference>
<dbReference type="EMBL" id="WNYA01040132">
    <property type="protein sequence ID" value="KAG8536648.1"/>
    <property type="molecule type" value="Genomic_DNA"/>
</dbReference>
<sequence>MRICVSSVSGNVDIRKYEKYRPVGSAYIFPPVPFTKGTVYDLQRANHNLVITFHEIENIRPPYSGRSKFYKNNGTFVLENLREDDSGLYEQKVNMTLVAYIRLYVIELVKQLAMQKVNETIQDEPCQVILACYVQASYPHNVTFLKDGKEVTENVTRMDHSSFLSLDTRDPQSAGTYTCRLYYPLGTRTSGEIQLLTPDKTCRKGTFYLETWQIIFIIFMVLLLIGIII</sequence>
<evidence type="ECO:0000256" key="1">
    <source>
        <dbReference type="ARBA" id="ARBA00004370"/>
    </source>
</evidence>
<name>A0AAV6YRL3_ENGPU</name>
<comment type="subcellular location">
    <subcellularLocation>
        <location evidence="1">Membrane</location>
    </subcellularLocation>
</comment>
<keyword evidence="3 5" id="KW-0472">Membrane</keyword>
<evidence type="ECO:0000313" key="8">
    <source>
        <dbReference type="Proteomes" id="UP000824782"/>
    </source>
</evidence>
<dbReference type="PANTHER" id="PTHR12080:SF48">
    <property type="entry name" value="IMMUNOGLOBULIN SUBTYPE DOMAIN-CONTAINING PROTEIN"/>
    <property type="match status" value="1"/>
</dbReference>
<dbReference type="InterPro" id="IPR007110">
    <property type="entry name" value="Ig-like_dom"/>
</dbReference>
<dbReference type="InterPro" id="IPR036179">
    <property type="entry name" value="Ig-like_dom_sf"/>
</dbReference>
<dbReference type="AlphaFoldDB" id="A0AAV6YRL3"/>
<evidence type="ECO:0000256" key="3">
    <source>
        <dbReference type="ARBA" id="ARBA00023136"/>
    </source>
</evidence>
<evidence type="ECO:0000259" key="6">
    <source>
        <dbReference type="PROSITE" id="PS50835"/>
    </source>
</evidence>
<protein>
    <recommendedName>
        <fullName evidence="6">Ig-like domain-containing protein</fullName>
    </recommendedName>
</protein>
<evidence type="ECO:0000256" key="5">
    <source>
        <dbReference type="SAM" id="Phobius"/>
    </source>
</evidence>
<keyword evidence="5" id="KW-1133">Transmembrane helix</keyword>